<organism evidence="2">
    <name type="scientific">freshwater metagenome</name>
    <dbReference type="NCBI Taxonomy" id="449393"/>
    <lineage>
        <taxon>unclassified sequences</taxon>
        <taxon>metagenomes</taxon>
        <taxon>ecological metagenomes</taxon>
    </lineage>
</organism>
<evidence type="ECO:0000256" key="1">
    <source>
        <dbReference type="SAM" id="MobiDB-lite"/>
    </source>
</evidence>
<gene>
    <name evidence="2" type="ORF">UFOPK1495_00471</name>
</gene>
<accession>A0A6J6C1V6</accession>
<name>A0A6J6C1V6_9ZZZZ</name>
<protein>
    <submittedName>
        <fullName evidence="2">Unannotated protein</fullName>
    </submittedName>
</protein>
<sequence length="148" mass="16552">MTVRDHRPTLTGWKIADPCNPACIVLMHQRSAASGGQQLRAETNEASSRSFDGDNGATGIARSEVGDTTLSRSKSLGDGADMFIGHIDYGALEWFMLRAVDVLHDDLWPADLKFITFTTHRLDEHRKLKLATTRNLDDVWRLSRLDLD</sequence>
<evidence type="ECO:0000313" key="2">
    <source>
        <dbReference type="EMBL" id="CAB4545371.1"/>
    </source>
</evidence>
<dbReference type="AlphaFoldDB" id="A0A6J6C1V6"/>
<proteinExistence type="predicted"/>
<feature type="region of interest" description="Disordered" evidence="1">
    <location>
        <begin position="35"/>
        <end position="64"/>
    </location>
</feature>
<dbReference type="EMBL" id="CAEZSU010000035">
    <property type="protein sequence ID" value="CAB4545371.1"/>
    <property type="molecule type" value="Genomic_DNA"/>
</dbReference>
<feature type="compositionally biased region" description="Polar residues" evidence="1">
    <location>
        <begin position="35"/>
        <end position="50"/>
    </location>
</feature>
<reference evidence="2" key="1">
    <citation type="submission" date="2020-05" db="EMBL/GenBank/DDBJ databases">
        <authorList>
            <person name="Chiriac C."/>
            <person name="Salcher M."/>
            <person name="Ghai R."/>
            <person name="Kavagutti S V."/>
        </authorList>
    </citation>
    <scope>NUCLEOTIDE SEQUENCE</scope>
</reference>